<dbReference type="RefSeq" id="WP_123063585.1">
    <property type="nucleotide sequence ID" value="NZ_RIAS01000003.1"/>
</dbReference>
<dbReference type="OrthoDB" id="2665143at2"/>
<sequence>MTYSQRLSGGASLSEVLYLEQQIDQIKEEQVAAVEKLKRYEQEWTQTQINFETRETEADAENEQTKVLQKKIADVQMHVNMLSTRLEELENTLDELVD</sequence>
<dbReference type="Proteomes" id="UP000323664">
    <property type="component" value="Unassembled WGS sequence"/>
</dbReference>
<name>A0A5M9WQ74_PAEAM</name>
<accession>A0A5M9WQ74</accession>
<dbReference type="EMBL" id="RIAS01000003">
    <property type="protein sequence ID" value="KAA8783712.1"/>
    <property type="molecule type" value="Genomic_DNA"/>
</dbReference>
<protein>
    <submittedName>
        <fullName evidence="1">Uncharacterized protein</fullName>
    </submittedName>
</protein>
<evidence type="ECO:0000313" key="2">
    <source>
        <dbReference type="Proteomes" id="UP000323664"/>
    </source>
</evidence>
<proteinExistence type="predicted"/>
<evidence type="ECO:0000313" key="1">
    <source>
        <dbReference type="EMBL" id="KAA8783712.1"/>
    </source>
</evidence>
<organism evidence="1 2">
    <name type="scientific">Paenibacillus amylolyticus</name>
    <dbReference type="NCBI Taxonomy" id="1451"/>
    <lineage>
        <taxon>Bacteria</taxon>
        <taxon>Bacillati</taxon>
        <taxon>Bacillota</taxon>
        <taxon>Bacilli</taxon>
        <taxon>Bacillales</taxon>
        <taxon>Paenibacillaceae</taxon>
        <taxon>Paenibacillus</taxon>
    </lineage>
</organism>
<dbReference type="AlphaFoldDB" id="A0A5M9WQ74"/>
<reference evidence="1 2" key="1">
    <citation type="journal article" date="2019" name="J. Ind. Microbiol. Biotechnol.">
        <title>Paenibacillus amylolyticus 27C64 has a diverse set of carbohydrate-active enzymes and complete pectin deconstruction system.</title>
        <authorList>
            <person name="Keggi C."/>
            <person name="Doran-Peterson J."/>
        </authorList>
    </citation>
    <scope>NUCLEOTIDE SEQUENCE [LARGE SCALE GENOMIC DNA]</scope>
    <source>
        <strain evidence="1 2">27C64</strain>
    </source>
</reference>
<gene>
    <name evidence="1" type="ORF">EC604_07620</name>
</gene>
<comment type="caution">
    <text evidence="1">The sequence shown here is derived from an EMBL/GenBank/DDBJ whole genome shotgun (WGS) entry which is preliminary data.</text>
</comment>